<evidence type="ECO:0008006" key="4">
    <source>
        <dbReference type="Google" id="ProtNLM"/>
    </source>
</evidence>
<accession>A0A1G2HJP1</accession>
<comment type="caution">
    <text evidence="2">The sequence shown here is derived from an EMBL/GenBank/DDBJ whole genome shotgun (WGS) entry which is preliminary data.</text>
</comment>
<dbReference type="EMBL" id="MHOL01000022">
    <property type="protein sequence ID" value="OGZ62431.1"/>
    <property type="molecule type" value="Genomic_DNA"/>
</dbReference>
<sequence>MTWETIYNYFGAKEFIYFISSSDIQDELFLVKIVFIFFTVLLLFAVLYFYSNSSYIQYQFLQDVEEFFAWQPYGTREINKIWNKIIKKTESGSEHEYKLAVMQADEFLFRTLEERGYQGETFDKIIQNAGKKTISNLSDILVAHKIRDSIVFDNDYSLDSELAKKILSDYEKAIKDASVS</sequence>
<keyword evidence="1" id="KW-0812">Transmembrane</keyword>
<evidence type="ECO:0000256" key="1">
    <source>
        <dbReference type="SAM" id="Phobius"/>
    </source>
</evidence>
<keyword evidence="1" id="KW-1133">Transmembrane helix</keyword>
<dbReference type="Proteomes" id="UP000178991">
    <property type="component" value="Unassembled WGS sequence"/>
</dbReference>
<reference evidence="2 3" key="1">
    <citation type="journal article" date="2016" name="Nat. Commun.">
        <title>Thousands of microbial genomes shed light on interconnected biogeochemical processes in an aquifer system.</title>
        <authorList>
            <person name="Anantharaman K."/>
            <person name="Brown C.T."/>
            <person name="Hug L.A."/>
            <person name="Sharon I."/>
            <person name="Castelle C.J."/>
            <person name="Probst A.J."/>
            <person name="Thomas B.C."/>
            <person name="Singh A."/>
            <person name="Wilkins M.J."/>
            <person name="Karaoz U."/>
            <person name="Brodie E.L."/>
            <person name="Williams K.H."/>
            <person name="Hubbard S.S."/>
            <person name="Banfield J.F."/>
        </authorList>
    </citation>
    <scope>NUCLEOTIDE SEQUENCE [LARGE SCALE GENOMIC DNA]</scope>
</reference>
<proteinExistence type="predicted"/>
<protein>
    <recommendedName>
        <fullName evidence="4">DUF4129 domain-containing protein</fullName>
    </recommendedName>
</protein>
<evidence type="ECO:0000313" key="2">
    <source>
        <dbReference type="EMBL" id="OGZ62431.1"/>
    </source>
</evidence>
<evidence type="ECO:0000313" key="3">
    <source>
        <dbReference type="Proteomes" id="UP000178991"/>
    </source>
</evidence>
<organism evidence="2 3">
    <name type="scientific">Candidatus Staskawiczbacteria bacterium RIFCSPHIGHO2_01_FULL_34_27</name>
    <dbReference type="NCBI Taxonomy" id="1802199"/>
    <lineage>
        <taxon>Bacteria</taxon>
        <taxon>Candidatus Staskawicziibacteriota</taxon>
    </lineage>
</organism>
<name>A0A1G2HJP1_9BACT</name>
<dbReference type="AlphaFoldDB" id="A0A1G2HJP1"/>
<keyword evidence="1" id="KW-0472">Membrane</keyword>
<feature type="transmembrane region" description="Helical" evidence="1">
    <location>
        <begin position="29"/>
        <end position="50"/>
    </location>
</feature>
<gene>
    <name evidence="2" type="ORF">A2639_01175</name>
</gene>